<sequence>MTIHDPRLTPARADLAARSLEGTIAAPRYASGTPARVIEGLAPLRREPRPDAGLDTEALHGERLTVYDEDQEGWAWVQLARDGYVGYLPSHAILKGEAPAPTHRVAALRTFVFPGPSIKEPPLLWLSLGAEVTIRREIEVRGRVFGLTETGGAIVMQHLAPLGSAETDPVAVAERFLGTPYLWGGKSSLGIDCSGLVQTALAACGLKAPRDSDMQEAALGTPVGLDPSAWRRGDLLFWPGHVALVRDRDTMLHANAHTMSTAIEGLAAGLARIEAAGTPLRTVKRL</sequence>
<dbReference type="Pfam" id="PF18348">
    <property type="entry name" value="SH3_16"/>
    <property type="match status" value="1"/>
</dbReference>
<evidence type="ECO:0000256" key="4">
    <source>
        <dbReference type="ARBA" id="ARBA00022807"/>
    </source>
</evidence>
<dbReference type="Proteomes" id="UP000766595">
    <property type="component" value="Unassembled WGS sequence"/>
</dbReference>
<dbReference type="EMBL" id="JAHHZF010000008">
    <property type="protein sequence ID" value="MBT9291303.1"/>
    <property type="molecule type" value="Genomic_DNA"/>
</dbReference>
<dbReference type="SUPFAM" id="SSF54001">
    <property type="entry name" value="Cysteine proteinases"/>
    <property type="match status" value="1"/>
</dbReference>
<evidence type="ECO:0000313" key="7">
    <source>
        <dbReference type="Proteomes" id="UP000766595"/>
    </source>
</evidence>
<keyword evidence="7" id="KW-1185">Reference proteome</keyword>
<dbReference type="InterPro" id="IPR041382">
    <property type="entry name" value="SH3_16"/>
</dbReference>
<dbReference type="PANTHER" id="PTHR47359:SF3">
    <property type="entry name" value="NLP_P60 DOMAIN-CONTAINING PROTEIN-RELATED"/>
    <property type="match status" value="1"/>
</dbReference>
<dbReference type="Gene3D" id="3.90.1720.10">
    <property type="entry name" value="endopeptidase domain like (from Nostoc punctiforme)"/>
    <property type="match status" value="1"/>
</dbReference>
<dbReference type="RefSeq" id="WP_261969862.1">
    <property type="nucleotide sequence ID" value="NZ_JAHHZF010000008.1"/>
</dbReference>
<organism evidence="6 7">
    <name type="scientific">Prosthecodimorpha staleyi</name>
    <dbReference type="NCBI Taxonomy" id="2840188"/>
    <lineage>
        <taxon>Bacteria</taxon>
        <taxon>Pseudomonadati</taxon>
        <taxon>Pseudomonadota</taxon>
        <taxon>Alphaproteobacteria</taxon>
        <taxon>Hyphomicrobiales</taxon>
        <taxon>Ancalomicrobiaceae</taxon>
        <taxon>Prosthecodimorpha</taxon>
    </lineage>
</organism>
<dbReference type="InterPro" id="IPR051794">
    <property type="entry name" value="PG_Endopeptidase_C40"/>
</dbReference>
<dbReference type="Gene3D" id="2.30.30.40">
    <property type="entry name" value="SH3 Domains"/>
    <property type="match status" value="1"/>
</dbReference>
<proteinExistence type="inferred from homology"/>
<keyword evidence="4" id="KW-0788">Thiol protease</keyword>
<dbReference type="InterPro" id="IPR038765">
    <property type="entry name" value="Papain-like_cys_pep_sf"/>
</dbReference>
<dbReference type="PANTHER" id="PTHR47359">
    <property type="entry name" value="PEPTIDOGLYCAN DL-ENDOPEPTIDASE CWLO"/>
    <property type="match status" value="1"/>
</dbReference>
<keyword evidence="3" id="KW-0378">Hydrolase</keyword>
<evidence type="ECO:0000313" key="6">
    <source>
        <dbReference type="EMBL" id="MBT9291303.1"/>
    </source>
</evidence>
<reference evidence="6 7" key="1">
    <citation type="submission" date="2021-06" db="EMBL/GenBank/DDBJ databases">
        <authorList>
            <person name="Grouzdev D.S."/>
            <person name="Koziaeva V."/>
        </authorList>
    </citation>
    <scope>NUCLEOTIDE SEQUENCE [LARGE SCALE GENOMIC DNA]</scope>
    <source>
        <strain evidence="6 7">22</strain>
    </source>
</reference>
<keyword evidence="2" id="KW-0645">Protease</keyword>
<name>A0A947GCE2_9HYPH</name>
<dbReference type="AlphaFoldDB" id="A0A947GCE2"/>
<evidence type="ECO:0000256" key="1">
    <source>
        <dbReference type="ARBA" id="ARBA00007074"/>
    </source>
</evidence>
<evidence type="ECO:0000259" key="5">
    <source>
        <dbReference type="PROSITE" id="PS51935"/>
    </source>
</evidence>
<protein>
    <submittedName>
        <fullName evidence="6">C40 family peptidase</fullName>
    </submittedName>
</protein>
<dbReference type="GO" id="GO:0006508">
    <property type="term" value="P:proteolysis"/>
    <property type="evidence" value="ECO:0007669"/>
    <property type="project" value="UniProtKB-KW"/>
</dbReference>
<dbReference type="Pfam" id="PF00877">
    <property type="entry name" value="NLPC_P60"/>
    <property type="match status" value="1"/>
</dbReference>
<feature type="domain" description="NlpC/P60" evidence="5">
    <location>
        <begin position="163"/>
        <end position="286"/>
    </location>
</feature>
<evidence type="ECO:0000256" key="3">
    <source>
        <dbReference type="ARBA" id="ARBA00022801"/>
    </source>
</evidence>
<accession>A0A947GCE2</accession>
<gene>
    <name evidence="6" type="ORF">KL771_17685</name>
</gene>
<dbReference type="GO" id="GO:0008234">
    <property type="term" value="F:cysteine-type peptidase activity"/>
    <property type="evidence" value="ECO:0007669"/>
    <property type="project" value="UniProtKB-KW"/>
</dbReference>
<evidence type="ECO:0000256" key="2">
    <source>
        <dbReference type="ARBA" id="ARBA00022670"/>
    </source>
</evidence>
<comment type="similarity">
    <text evidence="1">Belongs to the peptidase C40 family.</text>
</comment>
<dbReference type="PROSITE" id="PS51935">
    <property type="entry name" value="NLPC_P60"/>
    <property type="match status" value="1"/>
</dbReference>
<comment type="caution">
    <text evidence="6">The sequence shown here is derived from an EMBL/GenBank/DDBJ whole genome shotgun (WGS) entry which is preliminary data.</text>
</comment>
<dbReference type="InterPro" id="IPR000064">
    <property type="entry name" value="NLP_P60_dom"/>
</dbReference>